<proteinExistence type="predicted"/>
<name>A0AAD1WNR9_PELCU</name>
<accession>A0AAD1WNR9</accession>
<dbReference type="AlphaFoldDB" id="A0AAD1WNR9"/>
<dbReference type="EMBL" id="OW240920">
    <property type="protein sequence ID" value="CAH2315317.1"/>
    <property type="molecule type" value="Genomic_DNA"/>
</dbReference>
<evidence type="ECO:0000313" key="1">
    <source>
        <dbReference type="EMBL" id="CAH2315317.1"/>
    </source>
</evidence>
<organism evidence="1 2">
    <name type="scientific">Pelobates cultripes</name>
    <name type="common">Western spadefoot toad</name>
    <dbReference type="NCBI Taxonomy" id="61616"/>
    <lineage>
        <taxon>Eukaryota</taxon>
        <taxon>Metazoa</taxon>
        <taxon>Chordata</taxon>
        <taxon>Craniata</taxon>
        <taxon>Vertebrata</taxon>
        <taxon>Euteleostomi</taxon>
        <taxon>Amphibia</taxon>
        <taxon>Batrachia</taxon>
        <taxon>Anura</taxon>
        <taxon>Pelobatoidea</taxon>
        <taxon>Pelobatidae</taxon>
        <taxon>Pelobates</taxon>
    </lineage>
</organism>
<dbReference type="Proteomes" id="UP001295444">
    <property type="component" value="Chromosome 09"/>
</dbReference>
<protein>
    <submittedName>
        <fullName evidence="1">Uncharacterized protein</fullName>
    </submittedName>
</protein>
<sequence length="95" mass="11111">MDGPRAPLAKQDIQGYLRDLKSYVADELQKHLQPITDSMVDLATRTREVEDKMEEMVEVNNSPDNDLELKDQIHFLEEANENLCNRMRRNNIRPT</sequence>
<evidence type="ECO:0000313" key="2">
    <source>
        <dbReference type="Proteomes" id="UP001295444"/>
    </source>
</evidence>
<keyword evidence="2" id="KW-1185">Reference proteome</keyword>
<gene>
    <name evidence="1" type="ORF">PECUL_23A000598</name>
</gene>
<reference evidence="1" key="1">
    <citation type="submission" date="2022-03" db="EMBL/GenBank/DDBJ databases">
        <authorList>
            <person name="Alioto T."/>
            <person name="Alioto T."/>
            <person name="Gomez Garrido J."/>
        </authorList>
    </citation>
    <scope>NUCLEOTIDE SEQUENCE</scope>
</reference>